<reference evidence="1" key="1">
    <citation type="submission" date="2020-05" db="EMBL/GenBank/DDBJ databases">
        <authorList>
            <person name="Chiriac C."/>
            <person name="Salcher M."/>
            <person name="Ghai R."/>
            <person name="Kavagutti S V."/>
        </authorList>
    </citation>
    <scope>NUCLEOTIDE SEQUENCE</scope>
</reference>
<organism evidence="1">
    <name type="scientific">freshwater metagenome</name>
    <dbReference type="NCBI Taxonomy" id="449393"/>
    <lineage>
        <taxon>unclassified sequences</taxon>
        <taxon>metagenomes</taxon>
        <taxon>ecological metagenomes</taxon>
    </lineage>
</organism>
<protein>
    <submittedName>
        <fullName evidence="1">Unannotated protein</fullName>
    </submittedName>
</protein>
<gene>
    <name evidence="1" type="ORF">UFOPK4382_00250</name>
</gene>
<dbReference type="AlphaFoldDB" id="A0A6J7V1K1"/>
<dbReference type="EMBL" id="CAFBRA010000009">
    <property type="protein sequence ID" value="CAB5072033.1"/>
    <property type="molecule type" value="Genomic_DNA"/>
</dbReference>
<evidence type="ECO:0000313" key="1">
    <source>
        <dbReference type="EMBL" id="CAB5072033.1"/>
    </source>
</evidence>
<proteinExistence type="predicted"/>
<name>A0A6J7V1K1_9ZZZZ</name>
<accession>A0A6J7V1K1</accession>
<sequence>MSLKIGGQIAIVAIKSAVAKTGNTALTPGKAVFSSKYRDEMTIPSNPIQGKNLFPKTLLGIKSKSAPIPSSQARVGSE</sequence>